<evidence type="ECO:0000259" key="2">
    <source>
        <dbReference type="Pfam" id="PF23044"/>
    </source>
</evidence>
<feature type="domain" description="UBE2O-like SH3-C" evidence="2">
    <location>
        <begin position="4"/>
        <end position="31"/>
    </location>
</feature>
<proteinExistence type="predicted"/>
<keyword evidence="3" id="KW-1185">Reference proteome</keyword>
<dbReference type="Proteomes" id="UP000694843">
    <property type="component" value="Unplaced"/>
</dbReference>
<feature type="region of interest" description="Disordered" evidence="1">
    <location>
        <begin position="29"/>
        <end position="87"/>
    </location>
</feature>
<gene>
    <name evidence="4" type="primary">LOC108677546</name>
</gene>
<feature type="non-terminal residue" evidence="4">
    <location>
        <position position="225"/>
    </location>
</feature>
<organism evidence="3 4">
    <name type="scientific">Hyalella azteca</name>
    <name type="common">Amphipod</name>
    <dbReference type="NCBI Taxonomy" id="294128"/>
    <lineage>
        <taxon>Eukaryota</taxon>
        <taxon>Metazoa</taxon>
        <taxon>Ecdysozoa</taxon>
        <taxon>Arthropoda</taxon>
        <taxon>Crustacea</taxon>
        <taxon>Multicrustacea</taxon>
        <taxon>Malacostraca</taxon>
        <taxon>Eumalacostraca</taxon>
        <taxon>Peracarida</taxon>
        <taxon>Amphipoda</taxon>
        <taxon>Senticaudata</taxon>
        <taxon>Talitrida</taxon>
        <taxon>Talitroidea</taxon>
        <taxon>Hyalellidae</taxon>
        <taxon>Hyalella</taxon>
    </lineage>
</organism>
<name>A0A8B7P5D9_HYAAZ</name>
<dbReference type="Pfam" id="PF23044">
    <property type="entry name" value="SH3-C_UBE2O"/>
    <property type="match status" value="1"/>
</dbReference>
<evidence type="ECO:0000256" key="1">
    <source>
        <dbReference type="SAM" id="MobiDB-lite"/>
    </source>
</evidence>
<dbReference type="OrthoDB" id="47801at2759"/>
<dbReference type="RefSeq" id="XP_018021263.1">
    <property type="nucleotide sequence ID" value="XM_018165774.1"/>
</dbReference>
<reference evidence="4" key="1">
    <citation type="submission" date="2025-08" db="UniProtKB">
        <authorList>
            <consortium name="RefSeq"/>
        </authorList>
    </citation>
    <scope>IDENTIFICATION</scope>
    <source>
        <tissue evidence="4">Whole organism</tissue>
    </source>
</reference>
<dbReference type="KEGG" id="hazt:108677546"/>
<evidence type="ECO:0000313" key="3">
    <source>
        <dbReference type="Proteomes" id="UP000694843"/>
    </source>
</evidence>
<feature type="compositionally biased region" description="Acidic residues" evidence="1">
    <location>
        <begin position="29"/>
        <end position="42"/>
    </location>
</feature>
<dbReference type="InterPro" id="IPR057734">
    <property type="entry name" value="UBE2O-like_SH3-C"/>
</dbReference>
<accession>A0A8B7P5D9</accession>
<dbReference type="GeneID" id="108677546"/>
<protein>
    <submittedName>
        <fullName evidence="4">Uncharacterized protein LOC108677546</fullName>
    </submittedName>
</protein>
<dbReference type="AlphaFoldDB" id="A0A8B7P5D9"/>
<evidence type="ECO:0000313" key="4">
    <source>
        <dbReference type="RefSeq" id="XP_018021263.1"/>
    </source>
</evidence>
<sequence>MENEVNVWWVDGSSSVCFPQDLYKVGEYDSDEGELWDDDDGDSSLGSDDGDDKSWRTATDDEDEGKDGPQGGDVSDDSSQGSWVDDKSPMLKTRLVANIEKARVVMGRLEEIFTQNPGLQSTQVMKQLLDCYKECRCVKPALRKKQTPERGSDQSFATVVMPLQIRTLKQKMLDGVGQCMTLALGAQRNGDDGERGREDGECLHGSCRSTRKRVERPVMRDDLQQ</sequence>